<gene>
    <name evidence="1" type="ORF">N5B56_12380</name>
</gene>
<name>A0ABT2M2W9_9FIRM</name>
<organism evidence="1 2">
    <name type="scientific">Eubacterium album</name>
    <dbReference type="NCBI Taxonomy" id="2978477"/>
    <lineage>
        <taxon>Bacteria</taxon>
        <taxon>Bacillati</taxon>
        <taxon>Bacillota</taxon>
        <taxon>Clostridia</taxon>
        <taxon>Eubacteriales</taxon>
        <taxon>Eubacteriaceae</taxon>
        <taxon>Eubacterium</taxon>
    </lineage>
</organism>
<keyword evidence="2" id="KW-1185">Reference proteome</keyword>
<dbReference type="InterPro" id="IPR016024">
    <property type="entry name" value="ARM-type_fold"/>
</dbReference>
<dbReference type="Proteomes" id="UP001431199">
    <property type="component" value="Unassembled WGS sequence"/>
</dbReference>
<dbReference type="SUPFAM" id="SSF48371">
    <property type="entry name" value="ARM repeat"/>
    <property type="match status" value="1"/>
</dbReference>
<evidence type="ECO:0000313" key="1">
    <source>
        <dbReference type="EMBL" id="MCT7399866.1"/>
    </source>
</evidence>
<evidence type="ECO:0008006" key="3">
    <source>
        <dbReference type="Google" id="ProtNLM"/>
    </source>
</evidence>
<dbReference type="RefSeq" id="WP_260979099.1">
    <property type="nucleotide sequence ID" value="NZ_JAODBU010000013.1"/>
</dbReference>
<accession>A0ABT2M2W9</accession>
<reference evidence="1" key="1">
    <citation type="submission" date="2022-09" db="EMBL/GenBank/DDBJ databases">
        <title>Eubacterium sp. LFL-14 isolated from human feces.</title>
        <authorList>
            <person name="Liu F."/>
        </authorList>
    </citation>
    <scope>NUCLEOTIDE SEQUENCE</scope>
    <source>
        <strain evidence="1">LFL-14</strain>
    </source>
</reference>
<dbReference type="InterPro" id="IPR011989">
    <property type="entry name" value="ARM-like"/>
</dbReference>
<comment type="caution">
    <text evidence="1">The sequence shown here is derived from an EMBL/GenBank/DDBJ whole genome shotgun (WGS) entry which is preliminary data.</text>
</comment>
<proteinExistence type="predicted"/>
<dbReference type="Gene3D" id="1.25.10.10">
    <property type="entry name" value="Leucine-rich Repeat Variant"/>
    <property type="match status" value="1"/>
</dbReference>
<sequence>MNIWNCDNWEKVYKGNNIRNGLRLRFDVNVDEEVKLALKDFAKHLRKEYSFPYRVNVYVKSKMKIKAIDGELVDGTFWGPYDKLEEPFIRISVGDYCKEKIKRGRRNVLISYCHVMAHELTHYFQWINQMKLTEIGEERQAKEYADIIVGDYIYIKNKEKYDLLEKIEKNIEERNFNEYELQVLDKLSWDEENGIREKVAEMLIHSDTDKGVKILLRLTGDNDSSVRAEACDSLCIGKTLVEYETLKKIAQIDKADNVRGYVIRSLEDVARRLHKENELVEFLEGKIKNKEKPFIKICIYTSLYVIGKENYLYNLLEMINEKNYINRISVINSLDYIASENNKDEILRVLKERRSNENKRIVISSIEELINDLKNDLFWDREL</sequence>
<evidence type="ECO:0000313" key="2">
    <source>
        <dbReference type="Proteomes" id="UP001431199"/>
    </source>
</evidence>
<dbReference type="EMBL" id="JAODBU010000013">
    <property type="protein sequence ID" value="MCT7399866.1"/>
    <property type="molecule type" value="Genomic_DNA"/>
</dbReference>
<protein>
    <recommendedName>
        <fullName evidence="3">HEAT repeat domain-containing protein</fullName>
    </recommendedName>
</protein>